<keyword evidence="4" id="KW-1185">Reference proteome</keyword>
<organism evidence="2">
    <name type="scientific">Gaeumannomyces tritici (strain R3-111a-1)</name>
    <name type="common">Wheat and barley take-all root rot fungus</name>
    <name type="synonym">Gaeumannomyces graminis var. tritici</name>
    <dbReference type="NCBI Taxonomy" id="644352"/>
    <lineage>
        <taxon>Eukaryota</taxon>
        <taxon>Fungi</taxon>
        <taxon>Dikarya</taxon>
        <taxon>Ascomycota</taxon>
        <taxon>Pezizomycotina</taxon>
        <taxon>Sordariomycetes</taxon>
        <taxon>Sordariomycetidae</taxon>
        <taxon>Magnaporthales</taxon>
        <taxon>Magnaporthaceae</taxon>
        <taxon>Gaeumannomyces</taxon>
    </lineage>
</organism>
<feature type="region of interest" description="Disordered" evidence="1">
    <location>
        <begin position="235"/>
        <end position="257"/>
    </location>
</feature>
<dbReference type="RefSeq" id="XP_009223230.1">
    <property type="nucleotide sequence ID" value="XM_009224966.1"/>
</dbReference>
<evidence type="ECO:0000313" key="2">
    <source>
        <dbReference type="EMBL" id="EJT77230.1"/>
    </source>
</evidence>
<reference evidence="2" key="3">
    <citation type="submission" date="2010-09" db="EMBL/GenBank/DDBJ databases">
        <title>Annotation of Gaeumannomyces graminis var. tritici R3-111a-1.</title>
        <authorList>
            <consortium name="The Broad Institute Genome Sequencing Platform"/>
            <person name="Ma L.-J."/>
            <person name="Dead R."/>
            <person name="Young S.K."/>
            <person name="Zeng Q."/>
            <person name="Gargeya S."/>
            <person name="Fitzgerald M."/>
            <person name="Haas B."/>
            <person name="Abouelleil A."/>
            <person name="Alvarado L."/>
            <person name="Arachchi H.M."/>
            <person name="Berlin A."/>
            <person name="Brown A."/>
            <person name="Chapman S.B."/>
            <person name="Chen Z."/>
            <person name="Dunbar C."/>
            <person name="Freedman E."/>
            <person name="Gearin G."/>
            <person name="Gellesch M."/>
            <person name="Goldberg J."/>
            <person name="Griggs A."/>
            <person name="Gujja S."/>
            <person name="Heiman D."/>
            <person name="Howarth C."/>
            <person name="Larson L."/>
            <person name="Lui A."/>
            <person name="MacDonald P.J.P."/>
            <person name="Mehta T."/>
            <person name="Montmayeur A."/>
            <person name="Murphy C."/>
            <person name="Neiman D."/>
            <person name="Pearson M."/>
            <person name="Priest M."/>
            <person name="Roberts A."/>
            <person name="Saif S."/>
            <person name="Shea T."/>
            <person name="Shenoy N."/>
            <person name="Sisk P."/>
            <person name="Stolte C."/>
            <person name="Sykes S."/>
            <person name="Yandava C."/>
            <person name="Wortman J."/>
            <person name="Nusbaum C."/>
            <person name="Birren B."/>
        </authorList>
    </citation>
    <scope>NUCLEOTIDE SEQUENCE</scope>
    <source>
        <strain evidence="2">R3-111a-1</strain>
    </source>
</reference>
<feature type="compositionally biased region" description="Basic and acidic residues" evidence="1">
    <location>
        <begin position="245"/>
        <end position="257"/>
    </location>
</feature>
<dbReference type="EMBL" id="GL385397">
    <property type="protein sequence ID" value="EJT77230.1"/>
    <property type="molecule type" value="Genomic_DNA"/>
</dbReference>
<reference evidence="3" key="5">
    <citation type="submission" date="2018-04" db="UniProtKB">
        <authorList>
            <consortium name="EnsemblFungi"/>
        </authorList>
    </citation>
    <scope>IDENTIFICATION</scope>
    <source>
        <strain evidence="3">R3-111a-1</strain>
    </source>
</reference>
<reference evidence="2" key="2">
    <citation type="submission" date="2010-07" db="EMBL/GenBank/DDBJ databases">
        <authorList>
            <consortium name="The Broad Institute Genome Sequencing Platform"/>
            <consortium name="Broad Institute Genome Sequencing Center for Infectious Disease"/>
            <person name="Ma L.-J."/>
            <person name="Dead R."/>
            <person name="Young S."/>
            <person name="Zeng Q."/>
            <person name="Koehrsen M."/>
            <person name="Alvarado L."/>
            <person name="Berlin A."/>
            <person name="Chapman S.B."/>
            <person name="Chen Z."/>
            <person name="Freedman E."/>
            <person name="Gellesch M."/>
            <person name="Goldberg J."/>
            <person name="Griggs A."/>
            <person name="Gujja S."/>
            <person name="Heilman E.R."/>
            <person name="Heiman D."/>
            <person name="Hepburn T."/>
            <person name="Howarth C."/>
            <person name="Jen D."/>
            <person name="Larson L."/>
            <person name="Mehta T."/>
            <person name="Neiman D."/>
            <person name="Pearson M."/>
            <person name="Roberts A."/>
            <person name="Saif S."/>
            <person name="Shea T."/>
            <person name="Shenoy N."/>
            <person name="Sisk P."/>
            <person name="Stolte C."/>
            <person name="Sykes S."/>
            <person name="Walk T."/>
            <person name="White J."/>
            <person name="Yandava C."/>
            <person name="Haas B."/>
            <person name="Nusbaum C."/>
            <person name="Birren B."/>
        </authorList>
    </citation>
    <scope>NUCLEOTIDE SEQUENCE</scope>
    <source>
        <strain evidence="2">R3-111a-1</strain>
    </source>
</reference>
<dbReference type="HOGENOM" id="CLU_785368_0_0_1"/>
<dbReference type="AlphaFoldDB" id="J3P0U6"/>
<reference evidence="4" key="1">
    <citation type="submission" date="2010-07" db="EMBL/GenBank/DDBJ databases">
        <title>The genome sequence of Gaeumannomyces graminis var. tritici strain R3-111a-1.</title>
        <authorList>
            <consortium name="The Broad Institute Genome Sequencing Platform"/>
            <person name="Ma L.-J."/>
            <person name="Dead R."/>
            <person name="Young S."/>
            <person name="Zeng Q."/>
            <person name="Koehrsen M."/>
            <person name="Alvarado L."/>
            <person name="Berlin A."/>
            <person name="Chapman S.B."/>
            <person name="Chen Z."/>
            <person name="Freedman E."/>
            <person name="Gellesch M."/>
            <person name="Goldberg J."/>
            <person name="Griggs A."/>
            <person name="Gujja S."/>
            <person name="Heilman E.R."/>
            <person name="Heiman D."/>
            <person name="Hepburn T."/>
            <person name="Howarth C."/>
            <person name="Jen D."/>
            <person name="Larson L."/>
            <person name="Mehta T."/>
            <person name="Neiman D."/>
            <person name="Pearson M."/>
            <person name="Roberts A."/>
            <person name="Saif S."/>
            <person name="Shea T."/>
            <person name="Shenoy N."/>
            <person name="Sisk P."/>
            <person name="Stolte C."/>
            <person name="Sykes S."/>
            <person name="Walk T."/>
            <person name="White J."/>
            <person name="Yandava C."/>
            <person name="Haas B."/>
            <person name="Nusbaum C."/>
            <person name="Birren B."/>
        </authorList>
    </citation>
    <scope>NUCLEOTIDE SEQUENCE [LARGE SCALE GENOMIC DNA]</scope>
    <source>
        <strain evidence="4">R3-111a-1</strain>
    </source>
</reference>
<proteinExistence type="predicted"/>
<dbReference type="Proteomes" id="UP000006039">
    <property type="component" value="Unassembled WGS sequence"/>
</dbReference>
<evidence type="ECO:0000256" key="1">
    <source>
        <dbReference type="SAM" id="MobiDB-lite"/>
    </source>
</evidence>
<dbReference type="VEuPathDB" id="FungiDB:GGTG_07142"/>
<feature type="region of interest" description="Disordered" evidence="1">
    <location>
        <begin position="1"/>
        <end position="20"/>
    </location>
</feature>
<evidence type="ECO:0000313" key="4">
    <source>
        <dbReference type="Proteomes" id="UP000006039"/>
    </source>
</evidence>
<gene>
    <name evidence="3" type="primary">20347600</name>
    <name evidence="2" type="ORF">GGTG_07142</name>
</gene>
<dbReference type="STRING" id="644352.J3P0U6"/>
<accession>J3P0U6</accession>
<feature type="region of interest" description="Disordered" evidence="1">
    <location>
        <begin position="327"/>
        <end position="353"/>
    </location>
</feature>
<dbReference type="EnsemblFungi" id="EJT77230">
    <property type="protein sequence ID" value="EJT77230"/>
    <property type="gene ID" value="GGTG_07142"/>
</dbReference>
<reference evidence="3" key="4">
    <citation type="journal article" date="2015" name="G3 (Bethesda)">
        <title>Genome sequences of three phytopathogenic species of the Magnaporthaceae family of fungi.</title>
        <authorList>
            <person name="Okagaki L.H."/>
            <person name="Nunes C.C."/>
            <person name="Sailsbery J."/>
            <person name="Clay B."/>
            <person name="Brown D."/>
            <person name="John T."/>
            <person name="Oh Y."/>
            <person name="Young N."/>
            <person name="Fitzgerald M."/>
            <person name="Haas B.J."/>
            <person name="Zeng Q."/>
            <person name="Young S."/>
            <person name="Adiconis X."/>
            <person name="Fan L."/>
            <person name="Levin J.Z."/>
            <person name="Mitchell T.K."/>
            <person name="Okubara P.A."/>
            <person name="Farman M.L."/>
            <person name="Kohn L.M."/>
            <person name="Birren B."/>
            <person name="Ma L.-J."/>
            <person name="Dean R.A."/>
        </authorList>
    </citation>
    <scope>NUCLEOTIDE SEQUENCE</scope>
    <source>
        <strain evidence="3">R3-111a-1</strain>
    </source>
</reference>
<protein>
    <submittedName>
        <fullName evidence="2 3">Uncharacterized protein</fullName>
    </submittedName>
</protein>
<dbReference type="GeneID" id="20347600"/>
<sequence>MASQSRGSTVPTQPFSNPDEFQRRVEEHLAERRAAVAEAALISAVPPTSDALAATTPTDLEIDDVARAFRSASLASLPDARFVLATATSLEGDDDKPAVVRFPHNVGTWDVVGVVQRTHDVDFTICIKFYDLPVPGPIRWGRCIASNLHCRIYYNPANDDCVLQNLSKAVAFTFESATPQYCALLEPFDTFVIAPGLWRISIGGDGCRGQHLIDFLMLRRSFTVFLHKLTTLAGTSNKRPSGPDNSREQEMVSKRRRADDGDVLETIIAPLGTPVSDVMALGSAPKAVDVSNSSDSTTIYTPKPIQTRGTPLLDLEGQDFAIVRTNQFGTTARGKPDSNSSVKDPDLLVLSAP</sequence>
<dbReference type="OrthoDB" id="1668230at2759"/>
<feature type="compositionally biased region" description="Polar residues" evidence="1">
    <location>
        <begin position="1"/>
        <end position="16"/>
    </location>
</feature>
<name>J3P0U6_GAET3</name>
<evidence type="ECO:0000313" key="3">
    <source>
        <dbReference type="EnsemblFungi" id="EJT77230"/>
    </source>
</evidence>